<dbReference type="Gene3D" id="3.40.50.300">
    <property type="entry name" value="P-loop containing nucleotide triphosphate hydrolases"/>
    <property type="match status" value="1"/>
</dbReference>
<dbReference type="GO" id="GO:0004386">
    <property type="term" value="F:helicase activity"/>
    <property type="evidence" value="ECO:0007669"/>
    <property type="project" value="UniProtKB-KW"/>
</dbReference>
<evidence type="ECO:0000256" key="2">
    <source>
        <dbReference type="ARBA" id="ARBA00022801"/>
    </source>
</evidence>
<keyword evidence="4" id="KW-0175">Coiled coil</keyword>
<evidence type="ECO:0000313" key="7">
    <source>
        <dbReference type="Proteomes" id="UP000091929"/>
    </source>
</evidence>
<organism evidence="6 7">
    <name type="scientific">Candidatus Methanofastidiosum methylothiophilum</name>
    <dbReference type="NCBI Taxonomy" id="1705564"/>
    <lineage>
        <taxon>Archaea</taxon>
        <taxon>Methanobacteriati</taxon>
        <taxon>Methanobacteriota</taxon>
        <taxon>Stenosarchaea group</taxon>
        <taxon>Candidatus Methanofastidiosia</taxon>
        <taxon>Candidatus Methanofastidiosales</taxon>
        <taxon>Candidatus Methanofastidiosaceae</taxon>
        <taxon>Candidatus Methanofastidiosum</taxon>
    </lineage>
</organism>
<evidence type="ECO:0000313" key="6">
    <source>
        <dbReference type="EMBL" id="KYC47063.1"/>
    </source>
</evidence>
<dbReference type="GO" id="GO:0005524">
    <property type="term" value="F:ATP binding"/>
    <property type="evidence" value="ECO:0007669"/>
    <property type="project" value="UniProtKB-KW"/>
</dbReference>
<dbReference type="Pfam" id="PF19263">
    <property type="entry name" value="DUF5906"/>
    <property type="match status" value="1"/>
</dbReference>
<dbReference type="GO" id="GO:0016787">
    <property type="term" value="F:hydrolase activity"/>
    <property type="evidence" value="ECO:0007669"/>
    <property type="project" value="UniProtKB-KW"/>
</dbReference>
<dbReference type="PANTHER" id="PTHR35372:SF2">
    <property type="entry name" value="SF3 HELICASE DOMAIN-CONTAINING PROTEIN"/>
    <property type="match status" value="1"/>
</dbReference>
<gene>
    <name evidence="6" type="ORF">APG11_01436</name>
</gene>
<dbReference type="PANTHER" id="PTHR35372">
    <property type="entry name" value="ATP BINDING PROTEIN-RELATED"/>
    <property type="match status" value="1"/>
</dbReference>
<dbReference type="AlphaFoldDB" id="A0A150IQ02"/>
<dbReference type="SUPFAM" id="SSF52540">
    <property type="entry name" value="P-loop containing nucleoside triphosphate hydrolases"/>
    <property type="match status" value="1"/>
</dbReference>
<dbReference type="InterPro" id="IPR045455">
    <property type="entry name" value="NrS-1_pol-like_helicase"/>
</dbReference>
<evidence type="ECO:0000256" key="3">
    <source>
        <dbReference type="ARBA" id="ARBA00022840"/>
    </source>
</evidence>
<dbReference type="SMART" id="SM00885">
    <property type="entry name" value="D5_N"/>
    <property type="match status" value="1"/>
</dbReference>
<name>A0A150IQ02_9EURY</name>
<proteinExistence type="predicted"/>
<reference evidence="6 7" key="1">
    <citation type="journal article" date="2016" name="ISME J.">
        <title>Chasing the elusive Euryarchaeota class WSA2: genomes reveal a uniquely fastidious methyl-reducing methanogen.</title>
        <authorList>
            <person name="Nobu M.K."/>
            <person name="Narihiro T."/>
            <person name="Kuroda K."/>
            <person name="Mei R."/>
            <person name="Liu W.T."/>
        </authorList>
    </citation>
    <scope>NUCLEOTIDE SEQUENCE [LARGE SCALE GENOMIC DNA]</scope>
    <source>
        <strain evidence="6">B15fssc0709_Meth_Bin003</strain>
    </source>
</reference>
<keyword evidence="1" id="KW-0547">Nucleotide-binding</keyword>
<comment type="caution">
    <text evidence="6">The sequence shown here is derived from an EMBL/GenBank/DDBJ whole genome shotgun (WGS) entry which is preliminary data.</text>
</comment>
<sequence>MVYYFGNMFRYSPPEDIFYVWDGRRWAKDDMKMIWELAVETIKNIAKVETEKAKSEEELKKLLELAKNSFSNNKLKGMINCLKSQPEIKVSPDKFDRNLYLLCCENGTLDLLNMEFREHRREDYITMIADVYYDPAAKSDLWDSFISTILPDEDVRLFVQKICGLSLNAAIIEQRYYCCYGKRDNGKSRFTEAITKVLGDYSQVAPFSTFERKKLQSGQARSDIIRMKNKRLVVIHEVPEDANRVDDNLIKSITGGDVIASRDLYQKEEEYTPTCKLIFEGNHKLKYSGHEPNFIKRTVFVHFDVTIPEDKQDKELPYKLADPNVKSAILNWMYEGWIEYKKDIEINRKLTIPPKVRAITTEANLENDPIGFFLEKCCYVQEGVKVKSFELYTAYENFSKLEGITTFKIQKFGRIMKDKGYDKERARSGFLYRDLNLRSEWMPSEEYTEFNPPEEEIVEDS</sequence>
<dbReference type="PROSITE" id="PS51206">
    <property type="entry name" value="SF3_HELICASE_1"/>
    <property type="match status" value="1"/>
</dbReference>
<dbReference type="Proteomes" id="UP000091929">
    <property type="component" value="Unassembled WGS sequence"/>
</dbReference>
<protein>
    <recommendedName>
        <fullName evidence="5">SF3 helicase domain-containing protein</fullName>
    </recommendedName>
</protein>
<dbReference type="EMBL" id="LNGF01000034">
    <property type="protein sequence ID" value="KYC47063.1"/>
    <property type="molecule type" value="Genomic_DNA"/>
</dbReference>
<dbReference type="InterPro" id="IPR014015">
    <property type="entry name" value="Helicase_SF3_DNA-vir"/>
</dbReference>
<evidence type="ECO:0000256" key="1">
    <source>
        <dbReference type="ARBA" id="ARBA00022741"/>
    </source>
</evidence>
<keyword evidence="3" id="KW-0067">ATP-binding</keyword>
<dbReference type="InterPro" id="IPR014818">
    <property type="entry name" value="Phage/plasmid_primase_P4_C"/>
</dbReference>
<dbReference type="InterPro" id="IPR027417">
    <property type="entry name" value="P-loop_NTPase"/>
</dbReference>
<dbReference type="Pfam" id="PF08706">
    <property type="entry name" value="D5_N"/>
    <property type="match status" value="1"/>
</dbReference>
<dbReference type="NCBIfam" id="TIGR01613">
    <property type="entry name" value="primase_Cterm"/>
    <property type="match status" value="1"/>
</dbReference>
<dbReference type="InterPro" id="IPR006500">
    <property type="entry name" value="Helicase_put_C_phage/plasmid"/>
</dbReference>
<feature type="domain" description="SF3 helicase" evidence="5">
    <location>
        <begin position="154"/>
        <end position="316"/>
    </location>
</feature>
<evidence type="ECO:0000259" key="5">
    <source>
        <dbReference type="PROSITE" id="PS51206"/>
    </source>
</evidence>
<keyword evidence="2" id="KW-0378">Hydrolase</keyword>
<evidence type="ECO:0000256" key="4">
    <source>
        <dbReference type="SAM" id="Coils"/>
    </source>
</evidence>
<dbReference type="InterPro" id="IPR051620">
    <property type="entry name" value="ORF904-like_C"/>
</dbReference>
<feature type="coiled-coil region" evidence="4">
    <location>
        <begin position="38"/>
        <end position="65"/>
    </location>
</feature>
<accession>A0A150IQ02</accession>